<dbReference type="Proteomes" id="UP001154282">
    <property type="component" value="Unassembled WGS sequence"/>
</dbReference>
<comment type="caution">
    <text evidence="2">The sequence shown here is derived from an EMBL/GenBank/DDBJ whole genome shotgun (WGS) entry which is preliminary data.</text>
</comment>
<reference evidence="2" key="1">
    <citation type="submission" date="2022-08" db="EMBL/GenBank/DDBJ databases">
        <authorList>
            <person name="Gutierrez-Valencia J."/>
        </authorList>
    </citation>
    <scope>NUCLEOTIDE SEQUENCE</scope>
</reference>
<feature type="region of interest" description="Disordered" evidence="1">
    <location>
        <begin position="1"/>
        <end position="35"/>
    </location>
</feature>
<evidence type="ECO:0000313" key="2">
    <source>
        <dbReference type="EMBL" id="CAI0381118.1"/>
    </source>
</evidence>
<gene>
    <name evidence="2" type="ORF">LITE_LOCUS2989</name>
</gene>
<keyword evidence="3" id="KW-1185">Reference proteome</keyword>
<dbReference type="AlphaFoldDB" id="A0AAV0H809"/>
<accession>A0AAV0H809</accession>
<evidence type="ECO:0000313" key="3">
    <source>
        <dbReference type="Proteomes" id="UP001154282"/>
    </source>
</evidence>
<feature type="compositionally biased region" description="Polar residues" evidence="1">
    <location>
        <begin position="13"/>
        <end position="30"/>
    </location>
</feature>
<protein>
    <submittedName>
        <fullName evidence="2">Uncharacterized protein</fullName>
    </submittedName>
</protein>
<evidence type="ECO:0000256" key="1">
    <source>
        <dbReference type="SAM" id="MobiDB-lite"/>
    </source>
</evidence>
<dbReference type="EMBL" id="CAMGYJ010000002">
    <property type="protein sequence ID" value="CAI0381118.1"/>
    <property type="molecule type" value="Genomic_DNA"/>
</dbReference>
<name>A0AAV0H809_9ROSI</name>
<sequence length="75" mass="8197">MCQGRDHVGGLGSTASRVNLSNNSKSSRTSGMEYESDWVRHGKSSELAAQVIRSATCFMAWSCKIPIGDGYHEFL</sequence>
<proteinExistence type="predicted"/>
<organism evidence="2 3">
    <name type="scientific">Linum tenue</name>
    <dbReference type="NCBI Taxonomy" id="586396"/>
    <lineage>
        <taxon>Eukaryota</taxon>
        <taxon>Viridiplantae</taxon>
        <taxon>Streptophyta</taxon>
        <taxon>Embryophyta</taxon>
        <taxon>Tracheophyta</taxon>
        <taxon>Spermatophyta</taxon>
        <taxon>Magnoliopsida</taxon>
        <taxon>eudicotyledons</taxon>
        <taxon>Gunneridae</taxon>
        <taxon>Pentapetalae</taxon>
        <taxon>rosids</taxon>
        <taxon>fabids</taxon>
        <taxon>Malpighiales</taxon>
        <taxon>Linaceae</taxon>
        <taxon>Linum</taxon>
    </lineage>
</organism>